<dbReference type="GO" id="GO:0016020">
    <property type="term" value="C:membrane"/>
    <property type="evidence" value="ECO:0007669"/>
    <property type="project" value="UniProtKB-SubCell"/>
</dbReference>
<feature type="transmembrane region" description="Helical" evidence="7">
    <location>
        <begin position="168"/>
        <end position="192"/>
    </location>
</feature>
<feature type="transmembrane region" description="Helical" evidence="7">
    <location>
        <begin position="136"/>
        <end position="156"/>
    </location>
</feature>
<dbReference type="EMBL" id="CAJOBH010004461">
    <property type="protein sequence ID" value="CAF3990694.1"/>
    <property type="molecule type" value="Genomic_DNA"/>
</dbReference>
<dbReference type="PROSITE" id="PS50939">
    <property type="entry name" value="CYTOCHROME_B561"/>
    <property type="match status" value="1"/>
</dbReference>
<name>A0A814QW36_9BILA</name>
<feature type="transmembrane region" description="Helical" evidence="7">
    <location>
        <begin position="64"/>
        <end position="84"/>
    </location>
</feature>
<organism evidence="9 15">
    <name type="scientific">Rotaria magnacalcarata</name>
    <dbReference type="NCBI Taxonomy" id="392030"/>
    <lineage>
        <taxon>Eukaryota</taxon>
        <taxon>Metazoa</taxon>
        <taxon>Spiralia</taxon>
        <taxon>Gnathifera</taxon>
        <taxon>Rotifera</taxon>
        <taxon>Eurotatoria</taxon>
        <taxon>Bdelloidea</taxon>
        <taxon>Philodinida</taxon>
        <taxon>Philodinidae</taxon>
        <taxon>Rotaria</taxon>
    </lineage>
</organism>
<evidence type="ECO:0000313" key="14">
    <source>
        <dbReference type="EMBL" id="CAF3995386.1"/>
    </source>
</evidence>
<dbReference type="InterPro" id="IPR006593">
    <property type="entry name" value="Cyt_b561/ferric_Rdtase_TM"/>
</dbReference>
<evidence type="ECO:0000313" key="11">
    <source>
        <dbReference type="EMBL" id="CAF2262386.1"/>
    </source>
</evidence>
<dbReference type="EMBL" id="CAJNOW010019872">
    <property type="protein sequence ID" value="CAF1675606.1"/>
    <property type="molecule type" value="Genomic_DNA"/>
</dbReference>
<keyword evidence="3 7" id="KW-0812">Transmembrane</keyword>
<dbReference type="Proteomes" id="UP000681967">
    <property type="component" value="Unassembled WGS sequence"/>
</dbReference>
<comment type="caution">
    <text evidence="9">The sequence shown here is derived from an EMBL/GenBank/DDBJ whole genome shotgun (WGS) entry which is preliminary data.</text>
</comment>
<dbReference type="Proteomes" id="UP000681720">
    <property type="component" value="Unassembled WGS sequence"/>
</dbReference>
<dbReference type="CDD" id="cd08760">
    <property type="entry name" value="Cyt_b561_FRRS1_like"/>
    <property type="match status" value="1"/>
</dbReference>
<evidence type="ECO:0000256" key="1">
    <source>
        <dbReference type="ARBA" id="ARBA00004370"/>
    </source>
</evidence>
<protein>
    <recommendedName>
        <fullName evidence="8">Cytochrome b561 domain-containing protein</fullName>
    </recommendedName>
</protein>
<evidence type="ECO:0000256" key="2">
    <source>
        <dbReference type="ARBA" id="ARBA00022448"/>
    </source>
</evidence>
<dbReference type="SMART" id="SM00665">
    <property type="entry name" value="B561"/>
    <property type="match status" value="1"/>
</dbReference>
<sequence>MVISRDDAVQTVVEDNTFEYAHGTVMIFAWMVFASTAILFARYGRAIRFGSKDKFFGEKNWFQIHRLLACLTSAITLLGFFLILVQTNAEWVGVDEGQTFVHSVLGGIIVCCALWQAWMALFRCHPDGSHRFIFNWLHRLTGSLAFFLSIPAIFIIVEQLGKNRTGMIIILSLWSIWVVCIVIILEVIQFFFRKISKKAVSQRYETEPSRTRAENDDGSATKSWNNLLLVLFSLHFVISIALAIPLIVLIWN</sequence>
<dbReference type="EMBL" id="CAJOBJ010002399">
    <property type="protein sequence ID" value="CAF3924116.1"/>
    <property type="molecule type" value="Genomic_DNA"/>
</dbReference>
<feature type="domain" description="Cytochrome b561" evidence="8">
    <location>
        <begin position="1"/>
        <end position="190"/>
    </location>
</feature>
<accession>A0A814QW36</accession>
<evidence type="ECO:0000256" key="6">
    <source>
        <dbReference type="ARBA" id="ARBA00023136"/>
    </source>
</evidence>
<feature type="transmembrane region" description="Helical" evidence="7">
    <location>
        <begin position="104"/>
        <end position="124"/>
    </location>
</feature>
<dbReference type="EMBL" id="CAJNRE010021743">
    <property type="protein sequence ID" value="CAF2262386.1"/>
    <property type="molecule type" value="Genomic_DNA"/>
</dbReference>
<comment type="subcellular location">
    <subcellularLocation>
        <location evidence="1">Membrane</location>
    </subcellularLocation>
</comment>
<feature type="transmembrane region" description="Helical" evidence="7">
    <location>
        <begin position="20"/>
        <end position="43"/>
    </location>
</feature>
<dbReference type="AlphaFoldDB" id="A0A814QW36"/>
<evidence type="ECO:0000313" key="9">
    <source>
        <dbReference type="EMBL" id="CAF1123553.1"/>
    </source>
</evidence>
<evidence type="ECO:0000256" key="5">
    <source>
        <dbReference type="ARBA" id="ARBA00022989"/>
    </source>
</evidence>
<keyword evidence="5 7" id="KW-1133">Transmembrane helix</keyword>
<keyword evidence="4" id="KW-0249">Electron transport</keyword>
<dbReference type="Proteomes" id="UP000676336">
    <property type="component" value="Unassembled WGS sequence"/>
</dbReference>
<evidence type="ECO:0000256" key="3">
    <source>
        <dbReference type="ARBA" id="ARBA00022692"/>
    </source>
</evidence>
<proteinExistence type="predicted"/>
<dbReference type="EMBL" id="CAJNOV010002958">
    <property type="protein sequence ID" value="CAF1123553.1"/>
    <property type="molecule type" value="Genomic_DNA"/>
</dbReference>
<feature type="transmembrane region" description="Helical" evidence="7">
    <location>
        <begin position="227"/>
        <end position="251"/>
    </location>
</feature>
<gene>
    <name evidence="13" type="ORF">BYL167_LOCUS13133</name>
    <name evidence="9" type="ORF">CJN711_LOCUS8194</name>
    <name evidence="12" type="ORF">GIL414_LOCUS7729</name>
    <name evidence="10" type="ORF">KQP761_LOCUS35288</name>
    <name evidence="11" type="ORF">MBJ925_LOCUS38724</name>
    <name evidence="14" type="ORF">SMN809_LOCUS11634</name>
</gene>
<evidence type="ECO:0000256" key="7">
    <source>
        <dbReference type="SAM" id="Phobius"/>
    </source>
</evidence>
<dbReference type="Proteomes" id="UP000663824">
    <property type="component" value="Unassembled WGS sequence"/>
</dbReference>
<evidence type="ECO:0000313" key="12">
    <source>
        <dbReference type="EMBL" id="CAF3924116.1"/>
    </source>
</evidence>
<dbReference type="Gene3D" id="1.20.120.1770">
    <property type="match status" value="1"/>
</dbReference>
<dbReference type="OrthoDB" id="2419613at2759"/>
<evidence type="ECO:0000313" key="10">
    <source>
        <dbReference type="EMBL" id="CAF1675606.1"/>
    </source>
</evidence>
<dbReference type="Proteomes" id="UP000663855">
    <property type="component" value="Unassembled WGS sequence"/>
</dbReference>
<evidence type="ECO:0000313" key="13">
    <source>
        <dbReference type="EMBL" id="CAF3990694.1"/>
    </source>
</evidence>
<dbReference type="PANTHER" id="PTHR23130:SF171">
    <property type="entry name" value="OS01G0895300 PROTEIN"/>
    <property type="match status" value="1"/>
</dbReference>
<keyword evidence="2" id="KW-0813">Transport</keyword>
<evidence type="ECO:0000256" key="4">
    <source>
        <dbReference type="ARBA" id="ARBA00022982"/>
    </source>
</evidence>
<dbReference type="Proteomes" id="UP000663834">
    <property type="component" value="Unassembled WGS sequence"/>
</dbReference>
<reference evidence="9" key="1">
    <citation type="submission" date="2021-02" db="EMBL/GenBank/DDBJ databases">
        <authorList>
            <person name="Nowell W R."/>
        </authorList>
    </citation>
    <scope>NUCLEOTIDE SEQUENCE</scope>
</reference>
<evidence type="ECO:0000313" key="15">
    <source>
        <dbReference type="Proteomes" id="UP000663855"/>
    </source>
</evidence>
<keyword evidence="6 7" id="KW-0472">Membrane</keyword>
<dbReference type="PANTHER" id="PTHR23130">
    <property type="entry name" value="CYTOCHROME B561 AND DOMON DOMAIN-CONTAINING PROTEIN"/>
    <property type="match status" value="1"/>
</dbReference>
<dbReference type="EMBL" id="CAJOBI010004241">
    <property type="protein sequence ID" value="CAF3995386.1"/>
    <property type="molecule type" value="Genomic_DNA"/>
</dbReference>
<evidence type="ECO:0000259" key="8">
    <source>
        <dbReference type="PROSITE" id="PS50939"/>
    </source>
</evidence>